<feature type="region of interest" description="Disordered" evidence="2">
    <location>
        <begin position="138"/>
        <end position="174"/>
    </location>
</feature>
<evidence type="ECO:0000313" key="3">
    <source>
        <dbReference type="EMBL" id="OXA50227.1"/>
    </source>
</evidence>
<reference evidence="3 4" key="1">
    <citation type="submission" date="2015-12" db="EMBL/GenBank/DDBJ databases">
        <title>The genome of Folsomia candida.</title>
        <authorList>
            <person name="Faddeeva A."/>
            <person name="Derks M.F."/>
            <person name="Anvar Y."/>
            <person name="Smit S."/>
            <person name="Van Straalen N."/>
            <person name="Roelofs D."/>
        </authorList>
    </citation>
    <scope>NUCLEOTIDE SEQUENCE [LARGE SCALE GENOMIC DNA]</scope>
    <source>
        <strain evidence="3 4">VU population</strain>
        <tissue evidence="3">Whole body</tissue>
    </source>
</reference>
<dbReference type="Proteomes" id="UP000198287">
    <property type="component" value="Unassembled WGS sequence"/>
</dbReference>
<evidence type="ECO:0000256" key="1">
    <source>
        <dbReference type="SAM" id="Coils"/>
    </source>
</evidence>
<feature type="coiled-coil region" evidence="1">
    <location>
        <begin position="27"/>
        <end position="58"/>
    </location>
</feature>
<feature type="compositionally biased region" description="Polar residues" evidence="2">
    <location>
        <begin position="163"/>
        <end position="174"/>
    </location>
</feature>
<name>A0A226DZS5_FOLCA</name>
<evidence type="ECO:0000313" key="4">
    <source>
        <dbReference type="Proteomes" id="UP000198287"/>
    </source>
</evidence>
<organism evidence="3 4">
    <name type="scientific">Folsomia candida</name>
    <name type="common">Springtail</name>
    <dbReference type="NCBI Taxonomy" id="158441"/>
    <lineage>
        <taxon>Eukaryota</taxon>
        <taxon>Metazoa</taxon>
        <taxon>Ecdysozoa</taxon>
        <taxon>Arthropoda</taxon>
        <taxon>Hexapoda</taxon>
        <taxon>Collembola</taxon>
        <taxon>Entomobryomorpha</taxon>
        <taxon>Isotomoidea</taxon>
        <taxon>Isotomidae</taxon>
        <taxon>Proisotominae</taxon>
        <taxon>Folsomia</taxon>
    </lineage>
</organism>
<accession>A0A226DZS5</accession>
<keyword evidence="1" id="KW-0175">Coiled coil</keyword>
<protein>
    <submittedName>
        <fullName evidence="3">Uncharacterized protein</fullName>
    </submittedName>
</protein>
<feature type="compositionally biased region" description="Basic and acidic residues" evidence="2">
    <location>
        <begin position="138"/>
        <end position="149"/>
    </location>
</feature>
<sequence>MASNAQNLTKRRRVATARTSGITVALLATLKKEKEKGMQKAEIEENQIRMRARRERRKVLEKHGLEYYSDEEEMKKRYHQDTDLGEYMDFELEDDDCFVEKQVPLSPVVDKIKIKTEIKTEAEVKFEEDELEMDDLFIEKREPSEEITGKSESSPEVDRQEEVQSTSNQAIGTNDQTKKTITRCTLYRTLDPRNYNANAILKCPLCLERGEMRLYGTEDALLEHMVLRHQNDID</sequence>
<evidence type="ECO:0000256" key="2">
    <source>
        <dbReference type="SAM" id="MobiDB-lite"/>
    </source>
</evidence>
<comment type="caution">
    <text evidence="3">The sequence shown here is derived from an EMBL/GenBank/DDBJ whole genome shotgun (WGS) entry which is preliminary data.</text>
</comment>
<gene>
    <name evidence="3" type="ORF">Fcan01_14685</name>
</gene>
<keyword evidence="4" id="KW-1185">Reference proteome</keyword>
<dbReference type="EMBL" id="LNIX01000009">
    <property type="protein sequence ID" value="OXA50227.1"/>
    <property type="molecule type" value="Genomic_DNA"/>
</dbReference>
<dbReference type="AlphaFoldDB" id="A0A226DZS5"/>
<proteinExistence type="predicted"/>